<dbReference type="SUPFAM" id="SSF46689">
    <property type="entry name" value="Homeodomain-like"/>
    <property type="match status" value="1"/>
</dbReference>
<evidence type="ECO:0000313" key="7">
    <source>
        <dbReference type="Proteomes" id="UP000422572"/>
    </source>
</evidence>
<dbReference type="KEGG" id="sfic:EIZ62_30270"/>
<keyword evidence="3" id="KW-0804">Transcription</keyword>
<dbReference type="EMBL" id="CP034279">
    <property type="protein sequence ID" value="QGV82068.1"/>
    <property type="molecule type" value="Genomic_DNA"/>
</dbReference>
<dbReference type="SUPFAM" id="SSF48498">
    <property type="entry name" value="Tetracyclin repressor-like, C-terminal domain"/>
    <property type="match status" value="1"/>
</dbReference>
<organism evidence="6 7">
    <name type="scientific">Streptomyces ficellus</name>
    <dbReference type="NCBI Taxonomy" id="1977088"/>
    <lineage>
        <taxon>Bacteria</taxon>
        <taxon>Bacillati</taxon>
        <taxon>Actinomycetota</taxon>
        <taxon>Actinomycetes</taxon>
        <taxon>Kitasatosporales</taxon>
        <taxon>Streptomycetaceae</taxon>
        <taxon>Streptomyces</taxon>
    </lineage>
</organism>
<feature type="domain" description="HTH tetR-type" evidence="5">
    <location>
        <begin position="16"/>
        <end position="76"/>
    </location>
</feature>
<dbReference type="RefSeq" id="WP_156695804.1">
    <property type="nucleotide sequence ID" value="NZ_CP034279.1"/>
</dbReference>
<dbReference type="GO" id="GO:0003700">
    <property type="term" value="F:DNA-binding transcription factor activity"/>
    <property type="evidence" value="ECO:0007669"/>
    <property type="project" value="TreeGrafter"/>
</dbReference>
<accession>A0A6I6FVP2</accession>
<dbReference type="Gene3D" id="1.10.357.10">
    <property type="entry name" value="Tetracycline Repressor, domain 2"/>
    <property type="match status" value="1"/>
</dbReference>
<name>A0A6I6FVP2_9ACTN</name>
<dbReference type="InterPro" id="IPR004111">
    <property type="entry name" value="Repressor_TetR_C"/>
</dbReference>
<proteinExistence type="predicted"/>
<feature type="DNA-binding region" description="H-T-H motif" evidence="4">
    <location>
        <begin position="39"/>
        <end position="58"/>
    </location>
</feature>
<dbReference type="PANTHER" id="PTHR30055">
    <property type="entry name" value="HTH-TYPE TRANSCRIPTIONAL REGULATOR RUTR"/>
    <property type="match status" value="1"/>
</dbReference>
<dbReference type="Proteomes" id="UP000422572">
    <property type="component" value="Chromosome"/>
</dbReference>
<dbReference type="InterPro" id="IPR001647">
    <property type="entry name" value="HTH_TetR"/>
</dbReference>
<dbReference type="Gene3D" id="1.10.10.60">
    <property type="entry name" value="Homeodomain-like"/>
    <property type="match status" value="1"/>
</dbReference>
<dbReference type="GO" id="GO:0045892">
    <property type="term" value="P:negative regulation of DNA-templated transcription"/>
    <property type="evidence" value="ECO:0007669"/>
    <property type="project" value="InterPro"/>
</dbReference>
<dbReference type="PROSITE" id="PS50977">
    <property type="entry name" value="HTH_TETR_2"/>
    <property type="match status" value="1"/>
</dbReference>
<protein>
    <submittedName>
        <fullName evidence="6">TetR/AcrR family transcriptional regulator</fullName>
    </submittedName>
</protein>
<keyword evidence="2 4" id="KW-0238">DNA-binding</keyword>
<keyword evidence="7" id="KW-1185">Reference proteome</keyword>
<dbReference type="PANTHER" id="PTHR30055:SF151">
    <property type="entry name" value="TRANSCRIPTIONAL REGULATORY PROTEIN"/>
    <property type="match status" value="1"/>
</dbReference>
<dbReference type="InterPro" id="IPR036271">
    <property type="entry name" value="Tet_transcr_reg_TetR-rel_C_sf"/>
</dbReference>
<dbReference type="GO" id="GO:0000976">
    <property type="term" value="F:transcription cis-regulatory region binding"/>
    <property type="evidence" value="ECO:0007669"/>
    <property type="project" value="TreeGrafter"/>
</dbReference>
<gene>
    <name evidence="6" type="ORF">EIZ62_30270</name>
</gene>
<dbReference type="OrthoDB" id="329481at2"/>
<dbReference type="InterPro" id="IPR009057">
    <property type="entry name" value="Homeodomain-like_sf"/>
</dbReference>
<evidence type="ECO:0000256" key="1">
    <source>
        <dbReference type="ARBA" id="ARBA00023015"/>
    </source>
</evidence>
<evidence type="ECO:0000313" key="6">
    <source>
        <dbReference type="EMBL" id="QGV82068.1"/>
    </source>
</evidence>
<reference evidence="6 7" key="1">
    <citation type="submission" date="2018-12" db="EMBL/GenBank/DDBJ databases">
        <title>Complete genome sequence of Streptomyces ficellus NRRL8067, the producer of ficellomycin, feldamycin and nojirimycin.</title>
        <authorList>
            <person name="Zhang H."/>
            <person name="Yue R."/>
            <person name="Liu Y."/>
            <person name="Li M."/>
            <person name="Mu H."/>
            <person name="Zhang J."/>
        </authorList>
    </citation>
    <scope>NUCLEOTIDE SEQUENCE [LARGE SCALE GENOMIC DNA]</scope>
    <source>
        <strain evidence="6 7">NRRL 8067</strain>
    </source>
</reference>
<evidence type="ECO:0000259" key="5">
    <source>
        <dbReference type="PROSITE" id="PS50977"/>
    </source>
</evidence>
<evidence type="ECO:0000256" key="3">
    <source>
        <dbReference type="ARBA" id="ARBA00023163"/>
    </source>
</evidence>
<dbReference type="Pfam" id="PF02909">
    <property type="entry name" value="TetR_C_1"/>
    <property type="match status" value="1"/>
</dbReference>
<evidence type="ECO:0000256" key="2">
    <source>
        <dbReference type="ARBA" id="ARBA00023125"/>
    </source>
</evidence>
<evidence type="ECO:0000256" key="4">
    <source>
        <dbReference type="PROSITE-ProRule" id="PRU00335"/>
    </source>
</evidence>
<keyword evidence="1" id="KW-0805">Transcription regulation</keyword>
<dbReference type="InterPro" id="IPR050109">
    <property type="entry name" value="HTH-type_TetR-like_transc_reg"/>
</dbReference>
<dbReference type="AlphaFoldDB" id="A0A6I6FVP2"/>
<sequence>MPEQAGSGRRNRRRGRLSRDLVLTTALALVDREGLSGLSMRRLAAELGVEAMALYRYAAGKDALLDGLVEAVFTELLESRTSLEPEPLEHLADLDWRGELHRTVREIHRAALRHPQVVPLLATRMLAVPLTRRPRAVLRVQERLLALLARAGFDDHRTQLAYRAVVAWGLGYVFVELTAVVDDPEEPEPAIRLGLHRLPARELPHLRATVPALAEPAGEEVLAAGLDALLDRFLDGSGREAMT</sequence>
<dbReference type="Pfam" id="PF00440">
    <property type="entry name" value="TetR_N"/>
    <property type="match status" value="1"/>
</dbReference>